<keyword evidence="6 7" id="KW-0472">Membrane</keyword>
<gene>
    <name evidence="8" type="ORF">ENQ20_02595</name>
</gene>
<reference evidence="8" key="1">
    <citation type="journal article" date="2020" name="mSystems">
        <title>Genome- and Community-Level Interaction Insights into Carbon Utilization and Element Cycling Functions of Hydrothermarchaeota in Hydrothermal Sediment.</title>
        <authorList>
            <person name="Zhou Z."/>
            <person name="Liu Y."/>
            <person name="Xu W."/>
            <person name="Pan J."/>
            <person name="Luo Z.H."/>
            <person name="Li M."/>
        </authorList>
    </citation>
    <scope>NUCLEOTIDE SEQUENCE [LARGE SCALE GENOMIC DNA]</scope>
    <source>
        <strain evidence="8">SpSt-289</strain>
    </source>
</reference>
<dbReference type="Pfam" id="PF04226">
    <property type="entry name" value="Transgly_assoc"/>
    <property type="match status" value="1"/>
</dbReference>
<keyword evidence="3" id="KW-1003">Cell membrane</keyword>
<sequence>MCFVYITTMECCSPLTLEKIAIGLYYGWSRGTMDPLISLGLMLCIGAAAGWFASIILHGEGLGIMGNIVAGIAGAYVGRWLFDYLRIPPISNWSYLGEFIYGLVGAIVLLLLFGRFFIHKNSL</sequence>
<feature type="transmembrane region" description="Helical" evidence="7">
    <location>
        <begin position="94"/>
        <end position="118"/>
    </location>
</feature>
<proteinExistence type="inferred from homology"/>
<dbReference type="EMBL" id="DSMG01000037">
    <property type="protein sequence ID" value="HDX30364.1"/>
    <property type="molecule type" value="Genomic_DNA"/>
</dbReference>
<comment type="caution">
    <text evidence="8">The sequence shown here is derived from an EMBL/GenBank/DDBJ whole genome shotgun (WGS) entry which is preliminary data.</text>
</comment>
<protein>
    <submittedName>
        <fullName evidence="8">GlsB/YeaQ/YmgE family stress response membrane protein</fullName>
    </submittedName>
</protein>
<accession>A0A7C1JB16</accession>
<dbReference type="AlphaFoldDB" id="A0A7C1JB16"/>
<comment type="subcellular location">
    <subcellularLocation>
        <location evidence="1">Cell membrane</location>
        <topology evidence="1">Multi-pass membrane protein</topology>
    </subcellularLocation>
</comment>
<evidence type="ECO:0000256" key="2">
    <source>
        <dbReference type="ARBA" id="ARBA00011006"/>
    </source>
</evidence>
<dbReference type="GO" id="GO:0005886">
    <property type="term" value="C:plasma membrane"/>
    <property type="evidence" value="ECO:0007669"/>
    <property type="project" value="UniProtKB-SubCell"/>
</dbReference>
<evidence type="ECO:0000256" key="6">
    <source>
        <dbReference type="ARBA" id="ARBA00023136"/>
    </source>
</evidence>
<keyword evidence="5 7" id="KW-1133">Transmembrane helix</keyword>
<keyword evidence="4 7" id="KW-0812">Transmembrane</keyword>
<feature type="transmembrane region" description="Helical" evidence="7">
    <location>
        <begin position="64"/>
        <end position="82"/>
    </location>
</feature>
<evidence type="ECO:0000256" key="4">
    <source>
        <dbReference type="ARBA" id="ARBA00022692"/>
    </source>
</evidence>
<evidence type="ECO:0000256" key="1">
    <source>
        <dbReference type="ARBA" id="ARBA00004651"/>
    </source>
</evidence>
<feature type="transmembrane region" description="Helical" evidence="7">
    <location>
        <begin position="36"/>
        <end position="57"/>
    </location>
</feature>
<evidence type="ECO:0000256" key="5">
    <source>
        <dbReference type="ARBA" id="ARBA00022989"/>
    </source>
</evidence>
<organism evidence="8">
    <name type="scientific">Caldilinea aerophila</name>
    <dbReference type="NCBI Taxonomy" id="133453"/>
    <lineage>
        <taxon>Bacteria</taxon>
        <taxon>Bacillati</taxon>
        <taxon>Chloroflexota</taxon>
        <taxon>Caldilineae</taxon>
        <taxon>Caldilineales</taxon>
        <taxon>Caldilineaceae</taxon>
        <taxon>Caldilinea</taxon>
    </lineage>
</organism>
<dbReference type="InterPro" id="IPR007341">
    <property type="entry name" value="Transgly_assoc"/>
</dbReference>
<evidence type="ECO:0000313" key="8">
    <source>
        <dbReference type="EMBL" id="HDX30364.1"/>
    </source>
</evidence>
<dbReference type="PANTHER" id="PTHR33884:SF3">
    <property type="entry name" value="UPF0410 PROTEIN YMGE"/>
    <property type="match status" value="1"/>
</dbReference>
<evidence type="ECO:0000256" key="7">
    <source>
        <dbReference type="SAM" id="Phobius"/>
    </source>
</evidence>
<evidence type="ECO:0000256" key="3">
    <source>
        <dbReference type="ARBA" id="ARBA00022475"/>
    </source>
</evidence>
<comment type="similarity">
    <text evidence="2">Belongs to the UPF0410 family.</text>
</comment>
<dbReference type="PANTHER" id="PTHR33884">
    <property type="entry name" value="UPF0410 PROTEIN YMGE"/>
    <property type="match status" value="1"/>
</dbReference>
<name>A0A7C1JB16_9CHLR</name>